<feature type="chain" id="PRO_5045162647" description="Jacalin-type lectin domain-containing protein" evidence="2">
    <location>
        <begin position="21"/>
        <end position="363"/>
    </location>
</feature>
<name>A0ABR0SAW1_9HYPO</name>
<reference evidence="3 4" key="1">
    <citation type="submission" date="2024-01" db="EMBL/GenBank/DDBJ databases">
        <title>Complete genome of Cladobotryum mycophilum ATHUM6906.</title>
        <authorList>
            <person name="Christinaki A.C."/>
            <person name="Myridakis A.I."/>
            <person name="Kouvelis V.N."/>
        </authorList>
    </citation>
    <scope>NUCLEOTIDE SEQUENCE [LARGE SCALE GENOMIC DNA]</scope>
    <source>
        <strain evidence="3 4">ATHUM6906</strain>
    </source>
</reference>
<evidence type="ECO:0000313" key="3">
    <source>
        <dbReference type="EMBL" id="KAK5989309.1"/>
    </source>
</evidence>
<proteinExistence type="predicted"/>
<evidence type="ECO:0008006" key="5">
    <source>
        <dbReference type="Google" id="ProtNLM"/>
    </source>
</evidence>
<accession>A0ABR0SAW1</accession>
<feature type="signal peptide" evidence="2">
    <location>
        <begin position="1"/>
        <end position="20"/>
    </location>
</feature>
<evidence type="ECO:0000256" key="2">
    <source>
        <dbReference type="SAM" id="SignalP"/>
    </source>
</evidence>
<organism evidence="3 4">
    <name type="scientific">Cladobotryum mycophilum</name>
    <dbReference type="NCBI Taxonomy" id="491253"/>
    <lineage>
        <taxon>Eukaryota</taxon>
        <taxon>Fungi</taxon>
        <taxon>Dikarya</taxon>
        <taxon>Ascomycota</taxon>
        <taxon>Pezizomycotina</taxon>
        <taxon>Sordariomycetes</taxon>
        <taxon>Hypocreomycetidae</taxon>
        <taxon>Hypocreales</taxon>
        <taxon>Hypocreaceae</taxon>
        <taxon>Cladobotryum</taxon>
    </lineage>
</organism>
<dbReference type="Proteomes" id="UP001338125">
    <property type="component" value="Unassembled WGS sequence"/>
</dbReference>
<keyword evidence="2" id="KW-0732">Signal</keyword>
<evidence type="ECO:0000256" key="1">
    <source>
        <dbReference type="SAM" id="MobiDB-lite"/>
    </source>
</evidence>
<keyword evidence="4" id="KW-1185">Reference proteome</keyword>
<comment type="caution">
    <text evidence="3">The sequence shown here is derived from an EMBL/GenBank/DDBJ whole genome shotgun (WGS) entry which is preliminary data.</text>
</comment>
<dbReference type="EMBL" id="JAVFKD010000015">
    <property type="protein sequence ID" value="KAK5989309.1"/>
    <property type="molecule type" value="Genomic_DNA"/>
</dbReference>
<feature type="compositionally biased region" description="Low complexity" evidence="1">
    <location>
        <begin position="247"/>
        <end position="267"/>
    </location>
</feature>
<sequence>MRPFVGALVAYLAGYAVTVAVPRSHDSSLAHRTTESQNSTDGHPAAKYGLVFNPSTFSPQNSIVTQSRVHGSVTQIQKFINDLTLSFFQRILRNRYGYPFRITFYDGKYYDATHRDGHENYLGSIQGYFTVDGGITWETNQDLPVGAVLPNIQKQPSLAPVVHTVTLSGSQSSKVNAEGTFSDANLRDFLGGDYGKPFRLILTDNLGNNVGFLSGSFSSNGAQFDSHRSITKPWNPLSDSGSGSGSGSSSISFPGSGSNGSPPSGSNGSPGSGSGHGSISVPSPAGSPPAGSNTGSVTIGGQSSAELQSTLNSLSFDYIFKAVGGKYGPFYITFSPSGGKGYGFITGTISRSSYEYHWEYYEY</sequence>
<feature type="compositionally biased region" description="Low complexity" evidence="1">
    <location>
        <begin position="277"/>
        <end position="296"/>
    </location>
</feature>
<feature type="region of interest" description="Disordered" evidence="1">
    <location>
        <begin position="224"/>
        <end position="300"/>
    </location>
</feature>
<gene>
    <name evidence="3" type="ORF">PT974_10824</name>
</gene>
<evidence type="ECO:0000313" key="4">
    <source>
        <dbReference type="Proteomes" id="UP001338125"/>
    </source>
</evidence>
<protein>
    <recommendedName>
        <fullName evidence="5">Jacalin-type lectin domain-containing protein</fullName>
    </recommendedName>
</protein>